<feature type="region of interest" description="Disordered" evidence="13">
    <location>
        <begin position="655"/>
        <end position="708"/>
    </location>
</feature>
<dbReference type="EC" id="5.6.2.4" evidence="9"/>
<dbReference type="AlphaFoldDB" id="A0A3E1EU72"/>
<keyword evidence="4 12" id="KW-0347">Helicase</keyword>
<dbReference type="PROSITE" id="PS51198">
    <property type="entry name" value="UVRD_HELICASE_ATP_BIND"/>
    <property type="match status" value="1"/>
</dbReference>
<dbReference type="InterPro" id="IPR000212">
    <property type="entry name" value="DNA_helicase_UvrD/REP"/>
</dbReference>
<comment type="catalytic activity">
    <reaction evidence="11">
        <text>ATP + H2O = ADP + phosphate + H(+)</text>
        <dbReference type="Rhea" id="RHEA:13065"/>
        <dbReference type="ChEBI" id="CHEBI:15377"/>
        <dbReference type="ChEBI" id="CHEBI:15378"/>
        <dbReference type="ChEBI" id="CHEBI:30616"/>
        <dbReference type="ChEBI" id="CHEBI:43474"/>
        <dbReference type="ChEBI" id="CHEBI:456216"/>
        <dbReference type="EC" id="5.6.2.4"/>
    </reaction>
</comment>
<dbReference type="InterPro" id="IPR027417">
    <property type="entry name" value="P-loop_NTPase"/>
</dbReference>
<dbReference type="GO" id="GO:0000725">
    <property type="term" value="P:recombinational repair"/>
    <property type="evidence" value="ECO:0007669"/>
    <property type="project" value="TreeGrafter"/>
</dbReference>
<evidence type="ECO:0000256" key="3">
    <source>
        <dbReference type="ARBA" id="ARBA00022801"/>
    </source>
</evidence>
<dbReference type="InterPro" id="IPR014016">
    <property type="entry name" value="UvrD-like_ATP-bd"/>
</dbReference>
<evidence type="ECO:0000313" key="16">
    <source>
        <dbReference type="EMBL" id="RFC53109.1"/>
    </source>
</evidence>
<dbReference type="EMBL" id="QURB01000014">
    <property type="protein sequence ID" value="RFC53109.1"/>
    <property type="molecule type" value="Genomic_DNA"/>
</dbReference>
<accession>A0A3E1EU72</accession>
<keyword evidence="7" id="KW-0413">Isomerase</keyword>
<dbReference type="GO" id="GO:0043138">
    <property type="term" value="F:3'-5' DNA helicase activity"/>
    <property type="evidence" value="ECO:0007669"/>
    <property type="project" value="UniProtKB-EC"/>
</dbReference>
<evidence type="ECO:0000256" key="6">
    <source>
        <dbReference type="ARBA" id="ARBA00023125"/>
    </source>
</evidence>
<dbReference type="InterPro" id="IPR014017">
    <property type="entry name" value="DNA_helicase_UvrD-like_C"/>
</dbReference>
<dbReference type="InterPro" id="IPR013986">
    <property type="entry name" value="DExx_box_DNA_helicase_dom_sf"/>
</dbReference>
<dbReference type="Pfam" id="PF13361">
    <property type="entry name" value="UvrD_C"/>
    <property type="match status" value="1"/>
</dbReference>
<sequence>MDYLDGLNDSQRQAVENIDGPMMVIAGAGSGKTRVLTYRIAHLLRKGVDSFSILALTFTNKAAKEMQERINSIVGGNESMNITMGTFHSVFAKILRYNSDKLGYPSNFTIYDTQDSRSLIKAIVKEFGLDEKVYKPNAVQGRISSAKNNLISPAAYEANAEIVGEDRMSKKPEIFRIYKEYAKRCFQAGAMDFDDLLYQTNVLLRDFPEVLHFYQRKFKYVLVDEYQDTNYSQYLIVKKLAAMYENICVVGDDAQSIYSFRGANIENILNFKKDYSDFKLFKLEQNYRSTNNIVKAANSIIKRNKDQIQKDVWTSNTEGNKINIIRCLTDNEEGRVITNRIYDIKQSEGAEYKDFAILYRTNAQSRSFEESLRKLNLPYKIYGGLSFYQRKEIKDLIAYFRLSANPKDEEALKRVINYPKRGIGKTSMDSVVLAARQYDVSLWDVISDFQRYPVSIGAGAKNKIAQFSLKIQSYAAQMEHAPAYDLANNIAQSSGILKDLYDDKSPEGVTRYENIQELLAGIKEFSVQQEEKDEKGTLSDFLIDVALLTDADKETEEDKNTITLMTIHASKGLEFPHVFIVGLEENLFPSQLSLTSRTELEEERRLFYVAVTRAEKTCTLSYVVSRYRWGQLVTAEPSRFIDEIDKTFVNLENETRGRSGGKSLSGYKRPSESRTAGFGKMGAPKRNLKSMREVNSTPASSGGGTTDELKVGYNVEHARFGKGKVTALDGKGSDQKATVFFPRVGQKKLILKFAKLTVVK</sequence>
<dbReference type="GO" id="GO:0016887">
    <property type="term" value="F:ATP hydrolysis activity"/>
    <property type="evidence" value="ECO:0007669"/>
    <property type="project" value="RHEA"/>
</dbReference>
<evidence type="ECO:0000256" key="4">
    <source>
        <dbReference type="ARBA" id="ARBA00022806"/>
    </source>
</evidence>
<feature type="binding site" evidence="12">
    <location>
        <begin position="26"/>
        <end position="33"/>
    </location>
    <ligand>
        <name>ATP</name>
        <dbReference type="ChEBI" id="CHEBI:30616"/>
    </ligand>
</feature>
<dbReference type="PANTHER" id="PTHR11070">
    <property type="entry name" value="UVRD / RECB / PCRA DNA HELICASE FAMILY MEMBER"/>
    <property type="match status" value="1"/>
</dbReference>
<dbReference type="CDD" id="cd17932">
    <property type="entry name" value="DEXQc_UvrD"/>
    <property type="match status" value="1"/>
</dbReference>
<name>A0A3E1EU72_9FLAO</name>
<dbReference type="PROSITE" id="PS51217">
    <property type="entry name" value="UVRD_HELICASE_CTER"/>
    <property type="match status" value="1"/>
</dbReference>
<reference evidence="16 17" key="1">
    <citation type="submission" date="2018-08" db="EMBL/GenBank/DDBJ databases">
        <title>The draft genome squence of Brumimicrobium sp. N62.</title>
        <authorList>
            <person name="Du Z.-J."/>
            <person name="Luo H.-R."/>
        </authorList>
    </citation>
    <scope>NUCLEOTIDE SEQUENCE [LARGE SCALE GENOMIC DNA]</scope>
    <source>
        <strain evidence="16 17">N62</strain>
    </source>
</reference>
<evidence type="ECO:0000256" key="9">
    <source>
        <dbReference type="ARBA" id="ARBA00034808"/>
    </source>
</evidence>
<evidence type="ECO:0000256" key="10">
    <source>
        <dbReference type="ARBA" id="ARBA00034923"/>
    </source>
</evidence>
<dbReference type="Pfam" id="PF21196">
    <property type="entry name" value="PcrA_UvrD_tudor"/>
    <property type="match status" value="1"/>
</dbReference>
<keyword evidence="6" id="KW-0238">DNA-binding</keyword>
<keyword evidence="3 12" id="KW-0378">Hydrolase</keyword>
<evidence type="ECO:0000256" key="13">
    <source>
        <dbReference type="SAM" id="MobiDB-lite"/>
    </source>
</evidence>
<dbReference type="OrthoDB" id="9810135at2"/>
<dbReference type="PANTHER" id="PTHR11070:SF2">
    <property type="entry name" value="ATP-DEPENDENT DNA HELICASE SRS2"/>
    <property type="match status" value="1"/>
</dbReference>
<feature type="domain" description="UvrD-like helicase ATP-binding" evidence="14">
    <location>
        <begin position="5"/>
        <end position="290"/>
    </location>
</feature>
<feature type="domain" description="UvrD-like helicase C-terminal" evidence="15">
    <location>
        <begin position="291"/>
        <end position="572"/>
    </location>
</feature>
<gene>
    <name evidence="16" type="ORF">DXU93_14745</name>
</gene>
<evidence type="ECO:0000259" key="15">
    <source>
        <dbReference type="PROSITE" id="PS51217"/>
    </source>
</evidence>
<evidence type="ECO:0000256" key="2">
    <source>
        <dbReference type="ARBA" id="ARBA00022741"/>
    </source>
</evidence>
<dbReference type="Gene3D" id="1.10.486.10">
    <property type="entry name" value="PCRA, domain 4"/>
    <property type="match status" value="1"/>
</dbReference>
<comment type="catalytic activity">
    <reaction evidence="8">
        <text>Couples ATP hydrolysis with the unwinding of duplex DNA by translocating in the 3'-5' direction.</text>
        <dbReference type="EC" id="5.6.2.4"/>
    </reaction>
</comment>
<dbReference type="Proteomes" id="UP000257127">
    <property type="component" value="Unassembled WGS sequence"/>
</dbReference>
<evidence type="ECO:0000313" key="17">
    <source>
        <dbReference type="Proteomes" id="UP000257127"/>
    </source>
</evidence>
<dbReference type="CDD" id="cd18807">
    <property type="entry name" value="SF1_C_UvrD"/>
    <property type="match status" value="1"/>
</dbReference>
<dbReference type="Gene3D" id="3.40.50.300">
    <property type="entry name" value="P-loop containing nucleotide triphosphate hydrolases"/>
    <property type="match status" value="2"/>
</dbReference>
<comment type="similarity">
    <text evidence="1">Belongs to the helicase family. UvrD subfamily.</text>
</comment>
<evidence type="ECO:0000256" key="8">
    <source>
        <dbReference type="ARBA" id="ARBA00034617"/>
    </source>
</evidence>
<evidence type="ECO:0000259" key="14">
    <source>
        <dbReference type="PROSITE" id="PS51198"/>
    </source>
</evidence>
<protein>
    <recommendedName>
        <fullName evidence="9">DNA 3'-5' helicase</fullName>
        <ecNumber evidence="9">5.6.2.4</ecNumber>
    </recommendedName>
    <alternativeName>
        <fullName evidence="10">DNA 3'-5' helicase II</fullName>
    </alternativeName>
</protein>
<evidence type="ECO:0000256" key="7">
    <source>
        <dbReference type="ARBA" id="ARBA00023235"/>
    </source>
</evidence>
<keyword evidence="2 12" id="KW-0547">Nucleotide-binding</keyword>
<evidence type="ECO:0000256" key="1">
    <source>
        <dbReference type="ARBA" id="ARBA00009922"/>
    </source>
</evidence>
<dbReference type="Pfam" id="PF00580">
    <property type="entry name" value="UvrD-helicase"/>
    <property type="match status" value="1"/>
</dbReference>
<dbReference type="Gene3D" id="1.10.10.160">
    <property type="match status" value="1"/>
</dbReference>
<dbReference type="GO" id="GO:0005524">
    <property type="term" value="F:ATP binding"/>
    <property type="evidence" value="ECO:0007669"/>
    <property type="project" value="UniProtKB-UniRule"/>
</dbReference>
<dbReference type="GO" id="GO:0005829">
    <property type="term" value="C:cytosol"/>
    <property type="evidence" value="ECO:0007669"/>
    <property type="project" value="TreeGrafter"/>
</dbReference>
<evidence type="ECO:0000256" key="5">
    <source>
        <dbReference type="ARBA" id="ARBA00022840"/>
    </source>
</evidence>
<keyword evidence="17" id="KW-1185">Reference proteome</keyword>
<keyword evidence="5 12" id="KW-0067">ATP-binding</keyword>
<proteinExistence type="inferred from homology"/>
<comment type="caution">
    <text evidence="16">The sequence shown here is derived from an EMBL/GenBank/DDBJ whole genome shotgun (WGS) entry which is preliminary data.</text>
</comment>
<evidence type="ECO:0000256" key="11">
    <source>
        <dbReference type="ARBA" id="ARBA00048988"/>
    </source>
</evidence>
<evidence type="ECO:0000256" key="12">
    <source>
        <dbReference type="PROSITE-ProRule" id="PRU00560"/>
    </source>
</evidence>
<dbReference type="GO" id="GO:0033202">
    <property type="term" value="C:DNA helicase complex"/>
    <property type="evidence" value="ECO:0007669"/>
    <property type="project" value="TreeGrafter"/>
</dbReference>
<dbReference type="RefSeq" id="WP_116882075.1">
    <property type="nucleotide sequence ID" value="NZ_QURB01000014.1"/>
</dbReference>
<organism evidence="16 17">
    <name type="scientific">Brumimicrobium aurantiacum</name>
    <dbReference type="NCBI Taxonomy" id="1737063"/>
    <lineage>
        <taxon>Bacteria</taxon>
        <taxon>Pseudomonadati</taxon>
        <taxon>Bacteroidota</taxon>
        <taxon>Flavobacteriia</taxon>
        <taxon>Flavobacteriales</taxon>
        <taxon>Crocinitomicaceae</taxon>
        <taxon>Brumimicrobium</taxon>
    </lineage>
</organism>
<dbReference type="SUPFAM" id="SSF52540">
    <property type="entry name" value="P-loop containing nucleoside triphosphate hydrolases"/>
    <property type="match status" value="1"/>
</dbReference>
<dbReference type="GO" id="GO:0003677">
    <property type="term" value="F:DNA binding"/>
    <property type="evidence" value="ECO:0007669"/>
    <property type="project" value="UniProtKB-KW"/>
</dbReference>